<keyword evidence="3" id="KW-1185">Reference proteome</keyword>
<feature type="region of interest" description="Disordered" evidence="1">
    <location>
        <begin position="1"/>
        <end position="23"/>
    </location>
</feature>
<evidence type="ECO:0000313" key="2">
    <source>
        <dbReference type="EMBL" id="CAB1368449.1"/>
    </source>
</evidence>
<gene>
    <name evidence="2" type="ORF">DENOEST_1284</name>
</gene>
<dbReference type="Proteomes" id="UP000515733">
    <property type="component" value="Chromosome"/>
</dbReference>
<accession>A0A6S6XZV3</accession>
<dbReference type="EMBL" id="LR778301">
    <property type="protein sequence ID" value="CAB1368449.1"/>
    <property type="molecule type" value="Genomic_DNA"/>
</dbReference>
<sequence length="41" mass="4328">MPIQAPGRESDSAADGQRFIGSKLKDNSPMARMAEICAACC</sequence>
<organism evidence="2 3">
    <name type="scientific">Denitratisoma oestradiolicum</name>
    <dbReference type="NCBI Taxonomy" id="311182"/>
    <lineage>
        <taxon>Bacteria</taxon>
        <taxon>Pseudomonadati</taxon>
        <taxon>Pseudomonadota</taxon>
        <taxon>Betaproteobacteria</taxon>
        <taxon>Nitrosomonadales</taxon>
        <taxon>Sterolibacteriaceae</taxon>
        <taxon>Denitratisoma</taxon>
    </lineage>
</organism>
<proteinExistence type="predicted"/>
<reference evidence="2 3" key="1">
    <citation type="submission" date="2020-03" db="EMBL/GenBank/DDBJ databases">
        <authorList>
            <consortium name="Genoscope - CEA"/>
            <person name="William W."/>
        </authorList>
    </citation>
    <scope>NUCLEOTIDE SEQUENCE [LARGE SCALE GENOMIC DNA]</scope>
    <source>
        <strain evidence="3">DSM 16959</strain>
    </source>
</reference>
<evidence type="ECO:0000256" key="1">
    <source>
        <dbReference type="SAM" id="MobiDB-lite"/>
    </source>
</evidence>
<name>A0A6S6XZV3_9PROT</name>
<dbReference type="KEGG" id="doe:DENOEST_1284"/>
<dbReference type="AlphaFoldDB" id="A0A6S6XZV3"/>
<evidence type="ECO:0000313" key="3">
    <source>
        <dbReference type="Proteomes" id="UP000515733"/>
    </source>
</evidence>
<protein>
    <submittedName>
        <fullName evidence="2">Uncharacterized protein</fullName>
    </submittedName>
</protein>